<dbReference type="PROSITE" id="PS50878">
    <property type="entry name" value="RT_POL"/>
    <property type="match status" value="1"/>
</dbReference>
<sequence>MLRIQNDLLEAVDQCQEAVLVLLDFSVAFDTNDHDIILERLENRYTARKWLESYLRGRSFSVNIKGARSIPRNLNDGVPQGSVLGPSIFAMYVAPLGDIVSAHARKKHSKTEVLNISSKFLKCPTSPKIAVDNSFVDTVLKAKSLGVIVDCNLNMKHHVKNTASVASFALYKIGQLAKYLDHKSTERLVHALITSRLNYCNSLLCGIPSTELSKVQLIQNSVARLVTRSQKHDHITPILRDLH</sequence>
<dbReference type="AlphaFoldDB" id="A0A2G8JSR8"/>
<feature type="domain" description="Reverse transcriptase" evidence="1">
    <location>
        <begin position="1"/>
        <end position="170"/>
    </location>
</feature>
<dbReference type="Proteomes" id="UP000230750">
    <property type="component" value="Unassembled WGS sequence"/>
</dbReference>
<gene>
    <name evidence="2" type="ORF">BSL78_24357</name>
</gene>
<protein>
    <submittedName>
        <fullName evidence="2">Putative RNA-directed DNA polymerase from transposon BS</fullName>
    </submittedName>
</protein>
<comment type="caution">
    <text evidence="2">The sequence shown here is derived from an EMBL/GenBank/DDBJ whole genome shotgun (WGS) entry which is preliminary data.</text>
</comment>
<dbReference type="GO" id="GO:0003964">
    <property type="term" value="F:RNA-directed DNA polymerase activity"/>
    <property type="evidence" value="ECO:0007669"/>
    <property type="project" value="UniProtKB-KW"/>
</dbReference>
<keyword evidence="2" id="KW-0548">Nucleotidyltransferase</keyword>
<evidence type="ECO:0000259" key="1">
    <source>
        <dbReference type="PROSITE" id="PS50878"/>
    </source>
</evidence>
<organism evidence="2 3">
    <name type="scientific">Stichopus japonicus</name>
    <name type="common">Sea cucumber</name>
    <dbReference type="NCBI Taxonomy" id="307972"/>
    <lineage>
        <taxon>Eukaryota</taxon>
        <taxon>Metazoa</taxon>
        <taxon>Echinodermata</taxon>
        <taxon>Eleutherozoa</taxon>
        <taxon>Echinozoa</taxon>
        <taxon>Holothuroidea</taxon>
        <taxon>Aspidochirotacea</taxon>
        <taxon>Aspidochirotida</taxon>
        <taxon>Stichopodidae</taxon>
        <taxon>Apostichopus</taxon>
    </lineage>
</organism>
<dbReference type="PANTHER" id="PTHR33332">
    <property type="entry name" value="REVERSE TRANSCRIPTASE DOMAIN-CONTAINING PROTEIN"/>
    <property type="match status" value="1"/>
</dbReference>
<dbReference type="InterPro" id="IPR000477">
    <property type="entry name" value="RT_dom"/>
</dbReference>
<name>A0A2G8JSR8_STIJA</name>
<evidence type="ECO:0000313" key="2">
    <source>
        <dbReference type="EMBL" id="PIK38802.1"/>
    </source>
</evidence>
<proteinExistence type="predicted"/>
<dbReference type="OrthoDB" id="8939918at2759"/>
<accession>A0A2G8JSR8</accession>
<dbReference type="STRING" id="307972.A0A2G8JSR8"/>
<dbReference type="Pfam" id="PF00078">
    <property type="entry name" value="RVT_1"/>
    <property type="match status" value="1"/>
</dbReference>
<keyword evidence="2" id="KW-0808">Transferase</keyword>
<keyword evidence="2" id="KW-0695">RNA-directed DNA polymerase</keyword>
<evidence type="ECO:0000313" key="3">
    <source>
        <dbReference type="Proteomes" id="UP000230750"/>
    </source>
</evidence>
<reference evidence="2 3" key="1">
    <citation type="journal article" date="2017" name="PLoS Biol.">
        <title>The sea cucumber genome provides insights into morphological evolution and visceral regeneration.</title>
        <authorList>
            <person name="Zhang X."/>
            <person name="Sun L."/>
            <person name="Yuan J."/>
            <person name="Sun Y."/>
            <person name="Gao Y."/>
            <person name="Zhang L."/>
            <person name="Li S."/>
            <person name="Dai H."/>
            <person name="Hamel J.F."/>
            <person name="Liu C."/>
            <person name="Yu Y."/>
            <person name="Liu S."/>
            <person name="Lin W."/>
            <person name="Guo K."/>
            <person name="Jin S."/>
            <person name="Xu P."/>
            <person name="Storey K.B."/>
            <person name="Huan P."/>
            <person name="Zhang T."/>
            <person name="Zhou Y."/>
            <person name="Zhang J."/>
            <person name="Lin C."/>
            <person name="Li X."/>
            <person name="Xing L."/>
            <person name="Huo D."/>
            <person name="Sun M."/>
            <person name="Wang L."/>
            <person name="Mercier A."/>
            <person name="Li F."/>
            <person name="Yang H."/>
            <person name="Xiang J."/>
        </authorList>
    </citation>
    <scope>NUCLEOTIDE SEQUENCE [LARGE SCALE GENOMIC DNA]</scope>
    <source>
        <strain evidence="2">Shaxun</strain>
        <tissue evidence="2">Muscle</tissue>
    </source>
</reference>
<dbReference type="EMBL" id="MRZV01001312">
    <property type="protein sequence ID" value="PIK38802.1"/>
    <property type="molecule type" value="Genomic_DNA"/>
</dbReference>
<keyword evidence="3" id="KW-1185">Reference proteome</keyword>